<keyword evidence="1" id="KW-0472">Membrane</keyword>
<dbReference type="RefSeq" id="WP_005629800.1">
    <property type="nucleotide sequence ID" value="NZ_CP015230.1"/>
</dbReference>
<dbReference type="OrthoDB" id="7875206at2"/>
<evidence type="ECO:0000313" key="3">
    <source>
        <dbReference type="Proteomes" id="UP000013243"/>
    </source>
</evidence>
<keyword evidence="1" id="KW-1133">Transmembrane helix</keyword>
<dbReference type="GeneID" id="28251032"/>
<organism evidence="2 3">
    <name type="scientific">Tritonibacter mobilis F1926</name>
    <dbReference type="NCBI Taxonomy" id="1265309"/>
    <lineage>
        <taxon>Bacteria</taxon>
        <taxon>Pseudomonadati</taxon>
        <taxon>Pseudomonadota</taxon>
        <taxon>Alphaproteobacteria</taxon>
        <taxon>Rhodobacterales</taxon>
        <taxon>Paracoccaceae</taxon>
        <taxon>Tritonibacter</taxon>
    </lineage>
</organism>
<dbReference type="KEGG" id="rmb:K529_014320"/>
<feature type="transmembrane region" description="Helical" evidence="1">
    <location>
        <begin position="16"/>
        <end position="34"/>
    </location>
</feature>
<dbReference type="EMBL" id="CP015230">
    <property type="protein sequence ID" value="ANP41948.1"/>
    <property type="molecule type" value="Genomic_DNA"/>
</dbReference>
<proteinExistence type="predicted"/>
<evidence type="ECO:0000256" key="1">
    <source>
        <dbReference type="SAM" id="Phobius"/>
    </source>
</evidence>
<sequence length="108" mass="11788">MAMIENSDRGITLNKSLAWTVACALVGAGLWVGIQVATLRGETAGLSQTINGLRVDLTASEARQAALTSRVRANETALARQDERLSLILSTLNKIDNRLERMERLPIR</sequence>
<dbReference type="Proteomes" id="UP000013243">
    <property type="component" value="Chromosome"/>
</dbReference>
<keyword evidence="1" id="KW-0812">Transmembrane</keyword>
<evidence type="ECO:0000313" key="2">
    <source>
        <dbReference type="EMBL" id="ANP41948.1"/>
    </source>
</evidence>
<protein>
    <submittedName>
        <fullName evidence="2">Uncharacterized protein</fullName>
    </submittedName>
</protein>
<dbReference type="STRING" id="1265309.K529_014320"/>
<name>A0A1B1A613_9RHOB</name>
<dbReference type="AlphaFoldDB" id="A0A1B1A613"/>
<reference evidence="2 3" key="1">
    <citation type="journal article" date="2016" name="ISME J.">
        <title>Global occurrence and heterogeneity of the Roseobacter-clade species Ruegeria mobilis.</title>
        <authorList>
            <person name="Sonnenschein E."/>
            <person name="Gram L."/>
        </authorList>
    </citation>
    <scope>NUCLEOTIDE SEQUENCE [LARGE SCALE GENOMIC DNA]</scope>
    <source>
        <strain evidence="2 3">F1926</strain>
    </source>
</reference>
<dbReference type="Gene3D" id="1.20.5.340">
    <property type="match status" value="1"/>
</dbReference>
<gene>
    <name evidence="2" type="ORF">K529_014320</name>
</gene>
<accession>A0A1B1A613</accession>